<keyword evidence="3" id="KW-1185">Reference proteome</keyword>
<name>A0A2P8DAG3_9BACT</name>
<accession>A0A2P8DAG3</accession>
<dbReference type="RefSeq" id="WP_106520903.1">
    <property type="nucleotide sequence ID" value="NZ_PYGD01000001.1"/>
</dbReference>
<organism evidence="2 3">
    <name type="scientific">Taibaiella chishuiensis</name>
    <dbReference type="NCBI Taxonomy" id="1434707"/>
    <lineage>
        <taxon>Bacteria</taxon>
        <taxon>Pseudomonadati</taxon>
        <taxon>Bacteroidota</taxon>
        <taxon>Chitinophagia</taxon>
        <taxon>Chitinophagales</taxon>
        <taxon>Chitinophagaceae</taxon>
        <taxon>Taibaiella</taxon>
    </lineage>
</organism>
<evidence type="ECO:0000313" key="2">
    <source>
        <dbReference type="EMBL" id="PSK94177.1"/>
    </source>
</evidence>
<feature type="transmembrane region" description="Helical" evidence="1">
    <location>
        <begin position="12"/>
        <end position="36"/>
    </location>
</feature>
<dbReference type="EMBL" id="PYGD01000001">
    <property type="protein sequence ID" value="PSK94177.1"/>
    <property type="molecule type" value="Genomic_DNA"/>
</dbReference>
<reference evidence="2 3" key="1">
    <citation type="submission" date="2018-03" db="EMBL/GenBank/DDBJ databases">
        <title>Genomic Encyclopedia of Type Strains, Phase III (KMG-III): the genomes of soil and plant-associated and newly described type strains.</title>
        <authorList>
            <person name="Whitman W."/>
        </authorList>
    </citation>
    <scope>NUCLEOTIDE SEQUENCE [LARGE SCALE GENOMIC DNA]</scope>
    <source>
        <strain evidence="2 3">CGMCC 1.12700</strain>
    </source>
</reference>
<dbReference type="OrthoDB" id="9806565at2"/>
<dbReference type="PANTHER" id="PTHR43747">
    <property type="entry name" value="FAD-BINDING PROTEIN"/>
    <property type="match status" value="1"/>
</dbReference>
<dbReference type="Pfam" id="PF13450">
    <property type="entry name" value="NAD_binding_8"/>
    <property type="match status" value="1"/>
</dbReference>
<keyword evidence="1" id="KW-0472">Membrane</keyword>
<dbReference type="PANTHER" id="PTHR43747:SF1">
    <property type="entry name" value="SLR1998 PROTEIN"/>
    <property type="match status" value="1"/>
</dbReference>
<keyword evidence="1" id="KW-0812">Transmembrane</keyword>
<keyword evidence="1" id="KW-1133">Transmembrane helix</keyword>
<gene>
    <name evidence="2" type="ORF">B0I18_101330</name>
</gene>
<proteinExistence type="predicted"/>
<dbReference type="InterPro" id="IPR006905">
    <property type="entry name" value="Flavin_halogenase"/>
</dbReference>
<dbReference type="AlphaFoldDB" id="A0A2P8DAG3"/>
<dbReference type="Pfam" id="PF04820">
    <property type="entry name" value="Trp_halogenase"/>
    <property type="match status" value="1"/>
</dbReference>
<comment type="caution">
    <text evidence="2">The sequence shown here is derived from an EMBL/GenBank/DDBJ whole genome shotgun (WGS) entry which is preliminary data.</text>
</comment>
<dbReference type="InterPro" id="IPR050816">
    <property type="entry name" value="Flavin-dep_Halogenase_NPB"/>
</dbReference>
<protein>
    <submittedName>
        <fullName evidence="2">Flavin-dependent dehydrogenase</fullName>
    </submittedName>
</protein>
<dbReference type="InterPro" id="IPR036188">
    <property type="entry name" value="FAD/NAD-bd_sf"/>
</dbReference>
<dbReference type="GO" id="GO:0004497">
    <property type="term" value="F:monooxygenase activity"/>
    <property type="evidence" value="ECO:0007669"/>
    <property type="project" value="InterPro"/>
</dbReference>
<dbReference type="Proteomes" id="UP000240572">
    <property type="component" value="Unassembled WGS sequence"/>
</dbReference>
<dbReference type="SUPFAM" id="SSF51905">
    <property type="entry name" value="FAD/NAD(P)-binding domain"/>
    <property type="match status" value="1"/>
</dbReference>
<evidence type="ECO:0000256" key="1">
    <source>
        <dbReference type="SAM" id="Phobius"/>
    </source>
</evidence>
<dbReference type="Gene3D" id="3.50.50.60">
    <property type="entry name" value="FAD/NAD(P)-binding domain"/>
    <property type="match status" value="1"/>
</dbReference>
<evidence type="ECO:0000313" key="3">
    <source>
        <dbReference type="Proteomes" id="UP000240572"/>
    </source>
</evidence>
<dbReference type="Gene3D" id="3.30.9.100">
    <property type="match status" value="1"/>
</dbReference>
<sequence length="384" mass="42025">MHTDAYYEADIAIVGGGIAGCTLAMALASSYSVLLIDKLPEPVERVGECLAPAARRVLRKLNLLDPIAANPGAGLYLPGLGARSCWGSATVHIVDHLRNPDGPAWHLNRREFERRLRAEAAARGVQCLWGMKLLNSHYGNARWRLHVSSATDPAAGRPVAVAAKFVVDASGRLAGFARQQAVNRLHYDKLVAHWAILPGSRAVQMSVISAAESGWWYSAPVPGGKSVVALHTDPDLVDRQMVKDPAWFTGAAQANREMAEILAGAEGPVEYCGVVAANSTRLKRVAGKQWAAVGDAAMSFDPLSSQGMFNAMAGALQLADLLLLPGKAPLDDPQYLEQVQNDYKLQMDRIWDHYVQHKHTFYNQEQRWKDAVFWKRRAHAKRPS</sequence>